<evidence type="ECO:0000313" key="3">
    <source>
        <dbReference type="Proteomes" id="UP000823749"/>
    </source>
</evidence>
<feature type="compositionally biased region" description="Basic and acidic residues" evidence="1">
    <location>
        <begin position="85"/>
        <end position="119"/>
    </location>
</feature>
<reference evidence="2" key="1">
    <citation type="submission" date="2020-08" db="EMBL/GenBank/DDBJ databases">
        <title>Plant Genome Project.</title>
        <authorList>
            <person name="Zhang R.-G."/>
        </authorList>
    </citation>
    <scope>NUCLEOTIDE SEQUENCE</scope>
    <source>
        <strain evidence="2">WSP0</strain>
        <tissue evidence="2">Leaf</tissue>
    </source>
</reference>
<dbReference type="EMBL" id="JACTNZ010000003">
    <property type="protein sequence ID" value="KAG5559678.1"/>
    <property type="molecule type" value="Genomic_DNA"/>
</dbReference>
<name>A0AAV6L3J5_9ERIC</name>
<feature type="compositionally biased region" description="Basic and acidic residues" evidence="1">
    <location>
        <begin position="38"/>
        <end position="51"/>
    </location>
</feature>
<comment type="caution">
    <text evidence="2">The sequence shown here is derived from an EMBL/GenBank/DDBJ whole genome shotgun (WGS) entry which is preliminary data.</text>
</comment>
<gene>
    <name evidence="2" type="ORF">RHGRI_009259</name>
</gene>
<feature type="region of interest" description="Disordered" evidence="1">
    <location>
        <begin position="1"/>
        <end position="148"/>
    </location>
</feature>
<sequence length="210" mass="23484">MKRTRPTISERKRKADQTSTSEVGEVGGRGRRQRQKKVVREAGEEENRLEAEQQVEEDAIEAEEEARPDAQAEEDEARPNGQAEEEARPDAQTEEEARTDAHTEAVEPEAERHEDDAHTEASVVHRGRGRGRQQRQRHDEVPVGPEDPSLLKDFRNHVVADMDVILFCVLSDDVASLFFSKDLKLSMVQSGKFSDDGISATGGGRLRSNS</sequence>
<evidence type="ECO:0000256" key="1">
    <source>
        <dbReference type="SAM" id="MobiDB-lite"/>
    </source>
</evidence>
<dbReference type="AlphaFoldDB" id="A0AAV6L3J5"/>
<accession>A0AAV6L3J5</accession>
<keyword evidence="3" id="KW-1185">Reference proteome</keyword>
<protein>
    <submittedName>
        <fullName evidence="2">Uncharacterized protein</fullName>
    </submittedName>
</protein>
<feature type="compositionally biased region" description="Acidic residues" evidence="1">
    <location>
        <begin position="53"/>
        <end position="64"/>
    </location>
</feature>
<organism evidence="2 3">
    <name type="scientific">Rhododendron griersonianum</name>
    <dbReference type="NCBI Taxonomy" id="479676"/>
    <lineage>
        <taxon>Eukaryota</taxon>
        <taxon>Viridiplantae</taxon>
        <taxon>Streptophyta</taxon>
        <taxon>Embryophyta</taxon>
        <taxon>Tracheophyta</taxon>
        <taxon>Spermatophyta</taxon>
        <taxon>Magnoliopsida</taxon>
        <taxon>eudicotyledons</taxon>
        <taxon>Gunneridae</taxon>
        <taxon>Pentapetalae</taxon>
        <taxon>asterids</taxon>
        <taxon>Ericales</taxon>
        <taxon>Ericaceae</taxon>
        <taxon>Ericoideae</taxon>
        <taxon>Rhodoreae</taxon>
        <taxon>Rhododendron</taxon>
    </lineage>
</organism>
<dbReference type="Proteomes" id="UP000823749">
    <property type="component" value="Chromosome 3"/>
</dbReference>
<feature type="compositionally biased region" description="Basic residues" evidence="1">
    <location>
        <begin position="125"/>
        <end position="135"/>
    </location>
</feature>
<evidence type="ECO:0000313" key="2">
    <source>
        <dbReference type="EMBL" id="KAG5559678.1"/>
    </source>
</evidence>
<proteinExistence type="predicted"/>